<gene>
    <name evidence="7" type="primary">LOC104606129</name>
</gene>
<dbReference type="eggNOG" id="KOG1603">
    <property type="taxonomic scope" value="Eukaryota"/>
</dbReference>
<keyword evidence="6" id="KW-1185">Reference proteome</keyword>
<dbReference type="Proteomes" id="UP000189703">
    <property type="component" value="Unplaced"/>
</dbReference>
<feature type="compositionally biased region" description="Polar residues" evidence="5">
    <location>
        <begin position="134"/>
        <end position="145"/>
    </location>
</feature>
<feature type="compositionally biased region" description="Basic and acidic residues" evidence="5">
    <location>
        <begin position="159"/>
        <end position="169"/>
    </location>
</feature>
<dbReference type="InterPro" id="IPR036163">
    <property type="entry name" value="HMA_dom_sf"/>
</dbReference>
<accession>A0A1U8B0W2</accession>
<protein>
    <submittedName>
        <fullName evidence="7">Heavy metal-associated isoprenylated plant protein 3-like</fullName>
    </submittedName>
</protein>
<feature type="region of interest" description="Disordered" evidence="5">
    <location>
        <begin position="71"/>
        <end position="246"/>
    </location>
</feature>
<keyword evidence="3" id="KW-0636">Prenylation</keyword>
<feature type="compositionally biased region" description="Basic and acidic residues" evidence="5">
    <location>
        <begin position="95"/>
        <end position="105"/>
    </location>
</feature>
<sequence length="353" mass="37389">MATAATEEVSEPLKYKTHILKVSIHCEGCKRKVKKVLQSIEGVYTVTIDLQKHKVVVNGNIDAETLIKKLQKTGKHAELWPEKAEKKDKKSGKSKKNEQQNDSKSNENGSPDGQKKPTPTEDVEAKPTSDKTTENGATVKTNEGGSATPAKNGGAGQNKEPKSDGKKQENSQSQAVDQSPIPSASTEEKGGNCDGPAKKSGGGENGGNGGKKKKKKGQKVNFVENGGETAGDTPTTSSPTPTASPIPNAAAAAAAIPPSNTGPTNPSTNLIPPRQHVYSYVPYTHMPQPVYAVSYNTAYPSSSSAASYYVPLAPAQYTYTYTDAGYYDAPPPPPPSDSFEMFSDENPNGCMIM</sequence>
<keyword evidence="3" id="KW-0449">Lipoprotein</keyword>
<reference evidence="7" key="1">
    <citation type="submission" date="2025-08" db="UniProtKB">
        <authorList>
            <consortium name="RefSeq"/>
        </authorList>
    </citation>
    <scope>IDENTIFICATION</scope>
</reference>
<keyword evidence="2" id="KW-0479">Metal-binding</keyword>
<dbReference type="InterPro" id="IPR006121">
    <property type="entry name" value="HMA_dom"/>
</dbReference>
<dbReference type="KEGG" id="nnu:104606129"/>
<feature type="compositionally biased region" description="Low complexity" evidence="5">
    <location>
        <begin position="233"/>
        <end position="246"/>
    </location>
</feature>
<comment type="similarity">
    <text evidence="4">Belongs to the HIPP family.</text>
</comment>
<dbReference type="GO" id="GO:0046872">
    <property type="term" value="F:metal ion binding"/>
    <property type="evidence" value="ECO:0007669"/>
    <property type="project" value="UniProtKB-KW"/>
</dbReference>
<dbReference type="SUPFAM" id="SSF55008">
    <property type="entry name" value="HMA, heavy metal-associated domain"/>
    <property type="match status" value="1"/>
</dbReference>
<dbReference type="FunCoup" id="A0A1U8B0W2">
    <property type="interactions" value="445"/>
</dbReference>
<dbReference type="Pfam" id="PF00403">
    <property type="entry name" value="HMA"/>
    <property type="match status" value="1"/>
</dbReference>
<organism evidence="6 7">
    <name type="scientific">Nelumbo nucifera</name>
    <name type="common">Sacred lotus</name>
    <dbReference type="NCBI Taxonomy" id="4432"/>
    <lineage>
        <taxon>Eukaryota</taxon>
        <taxon>Viridiplantae</taxon>
        <taxon>Streptophyta</taxon>
        <taxon>Embryophyta</taxon>
        <taxon>Tracheophyta</taxon>
        <taxon>Spermatophyta</taxon>
        <taxon>Magnoliopsida</taxon>
        <taxon>Proteales</taxon>
        <taxon>Nelumbonaceae</taxon>
        <taxon>Nelumbo</taxon>
    </lineage>
</organism>
<feature type="compositionally biased region" description="Polar residues" evidence="5">
    <location>
        <begin position="170"/>
        <end position="185"/>
    </location>
</feature>
<evidence type="ECO:0000256" key="5">
    <source>
        <dbReference type="SAM" id="MobiDB-lite"/>
    </source>
</evidence>
<evidence type="ECO:0000313" key="6">
    <source>
        <dbReference type="Proteomes" id="UP000189703"/>
    </source>
</evidence>
<dbReference type="FunFam" id="3.30.70.100:FF:000008">
    <property type="entry name" value="Copper transport protein ATOX1"/>
    <property type="match status" value="1"/>
</dbReference>
<proteinExistence type="inferred from homology"/>
<feature type="compositionally biased region" description="Gly residues" evidence="5">
    <location>
        <begin position="200"/>
        <end position="209"/>
    </location>
</feature>
<dbReference type="GeneID" id="104606129"/>
<dbReference type="AlphaFoldDB" id="A0A1U8B0W2"/>
<evidence type="ECO:0000256" key="4">
    <source>
        <dbReference type="ARBA" id="ARBA00024045"/>
    </source>
</evidence>
<dbReference type="PROSITE" id="PS50846">
    <property type="entry name" value="HMA_2"/>
    <property type="match status" value="1"/>
</dbReference>
<keyword evidence="1" id="KW-0488">Methylation</keyword>
<evidence type="ECO:0000256" key="3">
    <source>
        <dbReference type="ARBA" id="ARBA00023289"/>
    </source>
</evidence>
<dbReference type="RefSeq" id="XP_010269490.1">
    <property type="nucleotide sequence ID" value="XM_010271188.2"/>
</dbReference>
<feature type="compositionally biased region" description="Basic and acidic residues" evidence="5">
    <location>
        <begin position="75"/>
        <end position="88"/>
    </location>
</feature>
<dbReference type="CDD" id="cd00371">
    <property type="entry name" value="HMA"/>
    <property type="match status" value="1"/>
</dbReference>
<dbReference type="OMA" id="YMHPGYL"/>
<evidence type="ECO:0000256" key="2">
    <source>
        <dbReference type="ARBA" id="ARBA00022723"/>
    </source>
</evidence>
<dbReference type="Gene3D" id="3.30.70.100">
    <property type="match status" value="1"/>
</dbReference>
<dbReference type="PANTHER" id="PTHR45868:SF80">
    <property type="entry name" value="F15K9.8-RELATED"/>
    <property type="match status" value="1"/>
</dbReference>
<evidence type="ECO:0000313" key="7">
    <source>
        <dbReference type="RefSeq" id="XP_010269490.1"/>
    </source>
</evidence>
<dbReference type="PANTHER" id="PTHR45868">
    <property type="entry name" value="HEAVY METAL-ASSOCIATED ISOPRENYLATED PLANT PROTEIN 33-RELATED"/>
    <property type="match status" value="1"/>
</dbReference>
<feature type="compositionally biased region" description="Basic and acidic residues" evidence="5">
    <location>
        <begin position="113"/>
        <end position="133"/>
    </location>
</feature>
<evidence type="ECO:0000256" key="1">
    <source>
        <dbReference type="ARBA" id="ARBA00022481"/>
    </source>
</evidence>
<name>A0A1U8B0W2_NELNU</name>
<dbReference type="OrthoDB" id="689350at2759"/>